<dbReference type="InterPro" id="IPR012908">
    <property type="entry name" value="PGAP1-ab_dom-like"/>
</dbReference>
<dbReference type="AlphaFoldDB" id="A0A926RTC3"/>
<accession>A0A926RTC3</accession>
<evidence type="ECO:0000313" key="3">
    <source>
        <dbReference type="EMBL" id="MBD1370979.1"/>
    </source>
</evidence>
<evidence type="ECO:0000259" key="2">
    <source>
        <dbReference type="Pfam" id="PF07819"/>
    </source>
</evidence>
<feature type="chain" id="PRO_5038364365" description="GPI inositol-deacylase PGAP1-like alpha/beta domain-containing protein" evidence="1">
    <location>
        <begin position="26"/>
        <end position="579"/>
    </location>
</feature>
<feature type="domain" description="GPI inositol-deacylase PGAP1-like alpha/beta" evidence="2">
    <location>
        <begin position="137"/>
        <end position="194"/>
    </location>
</feature>
<reference evidence="3" key="1">
    <citation type="submission" date="2020-09" db="EMBL/GenBank/DDBJ databases">
        <title>A novel bacterium of genus Hazenella, isolated from South China Sea.</title>
        <authorList>
            <person name="Huang H."/>
            <person name="Mo K."/>
            <person name="Hu Y."/>
        </authorList>
    </citation>
    <scope>NUCLEOTIDE SEQUENCE</scope>
    <source>
        <strain evidence="3">IB182357</strain>
    </source>
</reference>
<comment type="caution">
    <text evidence="3">The sequence shown here is derived from an EMBL/GenBank/DDBJ whole genome shotgun (WGS) entry which is preliminary data.</text>
</comment>
<evidence type="ECO:0000313" key="4">
    <source>
        <dbReference type="Proteomes" id="UP000661691"/>
    </source>
</evidence>
<evidence type="ECO:0000256" key="1">
    <source>
        <dbReference type="SAM" id="SignalP"/>
    </source>
</evidence>
<gene>
    <name evidence="3" type="ORF">IC620_01200</name>
</gene>
<dbReference type="Proteomes" id="UP000661691">
    <property type="component" value="Unassembled WGS sequence"/>
</dbReference>
<dbReference type="InterPro" id="IPR029058">
    <property type="entry name" value="AB_hydrolase_fold"/>
</dbReference>
<feature type="signal peptide" evidence="1">
    <location>
        <begin position="1"/>
        <end position="25"/>
    </location>
</feature>
<dbReference type="Pfam" id="PF07819">
    <property type="entry name" value="PGAP1"/>
    <property type="match status" value="1"/>
</dbReference>
<sequence length="579" mass="64262">MNWWKRALLFFFIVALVFPISTTEAGSGEEVDLSKLNGVIEQGNVLNASEIADWEKKTKTGLIPGTWYVGKTPPNVDESKPPILFVSGLTSNALTFIDEKGSMYDVAYEKGYRTAFVQLNDAAGSSFAASQWANGEILAEQIKEIYEYYGEKINVVAHSKGGIDTQTALNYYDADDYVNHVVTLSTPHYGSNLANLSYSWYASWLADLIGQQTDGTYSLQTGEMDKFRQQTDNLESVYNNQFYTVAGKGWGKFGSSLWLGGSYLWAYGSNDGAVNVWSAKLPYGTHLHTGKKLNHNTVKNGDAVFSKIESVLSQPSTKQVAVLKSLASAAISTTNQTKSFMSNTNQTESFMSEGPEAQKDEQYIQGGQLRKKKWLTKEVAVQTGITEANFSILTKHNAKVVLISPSGKKYTKRSSAYQSGEAGDVFKGARLQAFKIVNPEAGTWYVKIKNQVQKKDAYLLIVNFQGEDTTKVSIQNQPNQEEVPVEVELKDAVDYDLDTIKVKMKVINPDGKRANKVLKNTDYINLEKKSKKGKKSNFTGKFNKKNKSGVYNITTEVEGKLKNGKAFKRTVVESVYIDN</sequence>
<protein>
    <recommendedName>
        <fullName evidence="2">GPI inositol-deacylase PGAP1-like alpha/beta domain-containing protein</fullName>
    </recommendedName>
</protein>
<keyword evidence="4" id="KW-1185">Reference proteome</keyword>
<name>A0A926RTC3_9BACL</name>
<dbReference type="GO" id="GO:0016788">
    <property type="term" value="F:hydrolase activity, acting on ester bonds"/>
    <property type="evidence" value="ECO:0007669"/>
    <property type="project" value="InterPro"/>
</dbReference>
<dbReference type="EMBL" id="JACXAH010000002">
    <property type="protein sequence ID" value="MBD1370979.1"/>
    <property type="molecule type" value="Genomic_DNA"/>
</dbReference>
<dbReference type="Gene3D" id="3.40.50.1820">
    <property type="entry name" value="alpha/beta hydrolase"/>
    <property type="match status" value="1"/>
</dbReference>
<dbReference type="SUPFAM" id="SSF53474">
    <property type="entry name" value="alpha/beta-Hydrolases"/>
    <property type="match status" value="1"/>
</dbReference>
<dbReference type="RefSeq" id="WP_191139120.1">
    <property type="nucleotide sequence ID" value="NZ_JACXAG020000002.1"/>
</dbReference>
<keyword evidence="1" id="KW-0732">Signal</keyword>
<proteinExistence type="predicted"/>
<organism evidence="3 4">
    <name type="scientific">Polycladospora coralii</name>
    <dbReference type="NCBI Taxonomy" id="2771432"/>
    <lineage>
        <taxon>Bacteria</taxon>
        <taxon>Bacillati</taxon>
        <taxon>Bacillota</taxon>
        <taxon>Bacilli</taxon>
        <taxon>Bacillales</taxon>
        <taxon>Thermoactinomycetaceae</taxon>
        <taxon>Polycladospora</taxon>
    </lineage>
</organism>